<accession>A0ABQ5HEL9</accession>
<reference evidence="1" key="2">
    <citation type="submission" date="2022-01" db="EMBL/GenBank/DDBJ databases">
        <authorList>
            <person name="Yamashiro T."/>
            <person name="Shiraishi A."/>
            <person name="Satake H."/>
            <person name="Nakayama K."/>
        </authorList>
    </citation>
    <scope>NUCLEOTIDE SEQUENCE</scope>
</reference>
<gene>
    <name evidence="1" type="ORF">Tco_1068032</name>
</gene>
<comment type="caution">
    <text evidence="1">The sequence shown here is derived from an EMBL/GenBank/DDBJ whole genome shotgun (WGS) entry which is preliminary data.</text>
</comment>
<keyword evidence="2" id="KW-1185">Reference proteome</keyword>
<dbReference type="EMBL" id="BQNB010019536">
    <property type="protein sequence ID" value="GJT86315.1"/>
    <property type="molecule type" value="Genomic_DNA"/>
</dbReference>
<sequence length="90" mass="10294">MDFLSIVYKDWVLLIKLEASRGVLHASTINNVALERKATHCNGGGEGQRRLERNVKATEALEWKKRNAEKGQIMVNLRARKKAKQSTRDF</sequence>
<proteinExistence type="predicted"/>
<evidence type="ECO:0000313" key="1">
    <source>
        <dbReference type="EMBL" id="GJT86315.1"/>
    </source>
</evidence>
<evidence type="ECO:0000313" key="2">
    <source>
        <dbReference type="Proteomes" id="UP001151760"/>
    </source>
</evidence>
<name>A0ABQ5HEL9_9ASTR</name>
<reference evidence="1" key="1">
    <citation type="journal article" date="2022" name="Int. J. Mol. Sci.">
        <title>Draft Genome of Tanacetum Coccineum: Genomic Comparison of Closely Related Tanacetum-Family Plants.</title>
        <authorList>
            <person name="Yamashiro T."/>
            <person name="Shiraishi A."/>
            <person name="Nakayama K."/>
            <person name="Satake H."/>
        </authorList>
    </citation>
    <scope>NUCLEOTIDE SEQUENCE</scope>
</reference>
<organism evidence="1 2">
    <name type="scientific">Tanacetum coccineum</name>
    <dbReference type="NCBI Taxonomy" id="301880"/>
    <lineage>
        <taxon>Eukaryota</taxon>
        <taxon>Viridiplantae</taxon>
        <taxon>Streptophyta</taxon>
        <taxon>Embryophyta</taxon>
        <taxon>Tracheophyta</taxon>
        <taxon>Spermatophyta</taxon>
        <taxon>Magnoliopsida</taxon>
        <taxon>eudicotyledons</taxon>
        <taxon>Gunneridae</taxon>
        <taxon>Pentapetalae</taxon>
        <taxon>asterids</taxon>
        <taxon>campanulids</taxon>
        <taxon>Asterales</taxon>
        <taxon>Asteraceae</taxon>
        <taxon>Asteroideae</taxon>
        <taxon>Anthemideae</taxon>
        <taxon>Anthemidinae</taxon>
        <taxon>Tanacetum</taxon>
    </lineage>
</organism>
<dbReference type="Proteomes" id="UP001151760">
    <property type="component" value="Unassembled WGS sequence"/>
</dbReference>
<protein>
    <submittedName>
        <fullName evidence="1">Uncharacterized protein</fullName>
    </submittedName>
</protein>